<keyword evidence="3" id="KW-1185">Reference proteome</keyword>
<dbReference type="Proteomes" id="UP000481360">
    <property type="component" value="Unassembled WGS sequence"/>
</dbReference>
<sequence>MTTRRRDVDRGATAVEYGLMLALIVVAAMVAITAVGTNMAAMFDFLADVIDG</sequence>
<keyword evidence="1" id="KW-1133">Transmembrane helix</keyword>
<evidence type="ECO:0000313" key="3">
    <source>
        <dbReference type="Proteomes" id="UP000481360"/>
    </source>
</evidence>
<keyword evidence="1" id="KW-0812">Transmembrane</keyword>
<name>A0A7C9W5F3_9PSEU</name>
<evidence type="ECO:0000313" key="2">
    <source>
        <dbReference type="EMBL" id="NGY66218.1"/>
    </source>
</evidence>
<protein>
    <submittedName>
        <fullName evidence="2">Flp family type IVb pilin</fullName>
    </submittedName>
</protein>
<gene>
    <name evidence="2" type="ORF">G7043_45760</name>
</gene>
<accession>A0A7C9W5F3</accession>
<organism evidence="2 3">
    <name type="scientific">Lentzea alba</name>
    <dbReference type="NCBI Taxonomy" id="2714351"/>
    <lineage>
        <taxon>Bacteria</taxon>
        <taxon>Bacillati</taxon>
        <taxon>Actinomycetota</taxon>
        <taxon>Actinomycetes</taxon>
        <taxon>Pseudonocardiales</taxon>
        <taxon>Pseudonocardiaceae</taxon>
        <taxon>Lentzea</taxon>
    </lineage>
</organism>
<reference evidence="2 3" key="1">
    <citation type="submission" date="2020-03" db="EMBL/GenBank/DDBJ databases">
        <title>Isolation and identification of active actinomycetes.</title>
        <authorList>
            <person name="Sun X."/>
        </authorList>
    </citation>
    <scope>NUCLEOTIDE SEQUENCE [LARGE SCALE GENOMIC DNA]</scope>
    <source>
        <strain evidence="2 3">NEAU-D13</strain>
    </source>
</reference>
<evidence type="ECO:0000256" key="1">
    <source>
        <dbReference type="SAM" id="Phobius"/>
    </source>
</evidence>
<dbReference type="InterPro" id="IPR007047">
    <property type="entry name" value="Flp_Fap"/>
</dbReference>
<dbReference type="Pfam" id="PF04964">
    <property type="entry name" value="Flp_Fap"/>
    <property type="match status" value="1"/>
</dbReference>
<keyword evidence="1" id="KW-0472">Membrane</keyword>
<dbReference type="AlphaFoldDB" id="A0A7C9W5F3"/>
<feature type="transmembrane region" description="Helical" evidence="1">
    <location>
        <begin position="21"/>
        <end position="43"/>
    </location>
</feature>
<proteinExistence type="predicted"/>
<dbReference type="EMBL" id="JAAMPJ010000020">
    <property type="protein sequence ID" value="NGY66218.1"/>
    <property type="molecule type" value="Genomic_DNA"/>
</dbReference>
<dbReference type="RefSeq" id="WP_166055725.1">
    <property type="nucleotide sequence ID" value="NZ_JAAMPJ010000020.1"/>
</dbReference>
<comment type="caution">
    <text evidence="2">The sequence shown here is derived from an EMBL/GenBank/DDBJ whole genome shotgun (WGS) entry which is preliminary data.</text>
</comment>